<evidence type="ECO:0000256" key="1">
    <source>
        <dbReference type="ARBA" id="ARBA00022737"/>
    </source>
</evidence>
<dbReference type="PROSITE" id="PS51371">
    <property type="entry name" value="CBS"/>
    <property type="match status" value="1"/>
</dbReference>
<dbReference type="Proteomes" id="UP000604046">
    <property type="component" value="Unassembled WGS sequence"/>
</dbReference>
<dbReference type="InterPro" id="IPR002550">
    <property type="entry name" value="CNNM"/>
</dbReference>
<keyword evidence="8" id="KW-1185">Reference proteome</keyword>
<reference evidence="7" key="1">
    <citation type="submission" date="2021-02" db="EMBL/GenBank/DDBJ databases">
        <authorList>
            <person name="Dougan E. K."/>
            <person name="Rhodes N."/>
            <person name="Thang M."/>
            <person name="Chan C."/>
        </authorList>
    </citation>
    <scope>NUCLEOTIDE SEQUENCE</scope>
</reference>
<keyword evidence="3" id="KW-1133">Transmembrane helix</keyword>
<dbReference type="Pfam" id="PF01595">
    <property type="entry name" value="CNNM"/>
    <property type="match status" value="1"/>
</dbReference>
<dbReference type="PROSITE" id="PS51846">
    <property type="entry name" value="CNNM"/>
    <property type="match status" value="1"/>
</dbReference>
<feature type="domain" description="CBS" evidence="5">
    <location>
        <begin position="325"/>
        <end position="386"/>
    </location>
</feature>
<dbReference type="PANTHER" id="PTHR12064:SF97">
    <property type="entry name" value="METAL TRANSPORTER CNNM-5"/>
    <property type="match status" value="1"/>
</dbReference>
<gene>
    <name evidence="7" type="primary">CBSDUF7</name>
    <name evidence="7" type="ORF">SNAT2548_LOCUS13637</name>
</gene>
<keyword evidence="2" id="KW-0129">CBS domain</keyword>
<dbReference type="OrthoDB" id="446163at2759"/>
<feature type="region of interest" description="Disordered" evidence="4">
    <location>
        <begin position="275"/>
        <end position="297"/>
    </location>
</feature>
<evidence type="ECO:0000259" key="5">
    <source>
        <dbReference type="PROSITE" id="PS51371"/>
    </source>
</evidence>
<dbReference type="AlphaFoldDB" id="A0A812MBE2"/>
<dbReference type="PANTHER" id="PTHR12064">
    <property type="entry name" value="METAL TRANSPORTER CNNM"/>
    <property type="match status" value="1"/>
</dbReference>
<dbReference type="GO" id="GO:0030026">
    <property type="term" value="P:intracellular manganese ion homeostasis"/>
    <property type="evidence" value="ECO:0007669"/>
    <property type="project" value="TreeGrafter"/>
</dbReference>
<dbReference type="GO" id="GO:0010960">
    <property type="term" value="P:magnesium ion homeostasis"/>
    <property type="evidence" value="ECO:0007669"/>
    <property type="project" value="InterPro"/>
</dbReference>
<dbReference type="Gene3D" id="3.10.580.10">
    <property type="entry name" value="CBS-domain"/>
    <property type="match status" value="1"/>
</dbReference>
<evidence type="ECO:0000256" key="2">
    <source>
        <dbReference type="PROSITE-ProRule" id="PRU00703"/>
    </source>
</evidence>
<sequence>MAAGLTLGLATVEPFGLQVVLAARPEDCTSQEERAKLKAEQDFAVRILPLVKDHHLLLVTLLLFNTVANEALPVFLDRLLPSWAAVLLSVSVVLVCGEILPSAVFTGPNQFAIASALVPLVQLLQVLFFPVARPIANVLDQMFKDEVPEEGGPKYSRAELRAMLVLHGPEEEEASKESQESHGHCCATGPLGDAHGPKDEDVEDEVIAKSELRMLDGVLSLRDRYLSQLRCFTPLKLCRIASGQEQAVDVVARCALNGGDRCVVVLHDGSTAVLGAPPSHDGGGDSDTDVGSPTSPKLSLRASAVRGTLRMQEMLKGGSQKLSELCTHMVTVDEDESLMEVMGKLRSQNCSRAIVVRPSLDGGDDTVRGVVHVSQVVSFLMTSKDCSREGTKDMWSPTMSPGFRQVASSAHRRHPLARARSNLDAGLSSTQTMMRFRRTWHHEDAPKQQMDRSHSR</sequence>
<dbReference type="InterPro" id="IPR000644">
    <property type="entry name" value="CBS_dom"/>
</dbReference>
<dbReference type="GO" id="GO:0005737">
    <property type="term" value="C:cytoplasm"/>
    <property type="evidence" value="ECO:0007669"/>
    <property type="project" value="TreeGrafter"/>
</dbReference>
<evidence type="ECO:0000313" key="8">
    <source>
        <dbReference type="Proteomes" id="UP000604046"/>
    </source>
</evidence>
<dbReference type="Pfam" id="PF00571">
    <property type="entry name" value="CBS"/>
    <property type="match status" value="1"/>
</dbReference>
<evidence type="ECO:0000256" key="3">
    <source>
        <dbReference type="PROSITE-ProRule" id="PRU01193"/>
    </source>
</evidence>
<evidence type="ECO:0000256" key="4">
    <source>
        <dbReference type="SAM" id="MobiDB-lite"/>
    </source>
</evidence>
<accession>A0A812MBE2</accession>
<protein>
    <submittedName>
        <fullName evidence="7">CBSDUF7 protein</fullName>
    </submittedName>
</protein>
<dbReference type="GO" id="GO:0016020">
    <property type="term" value="C:membrane"/>
    <property type="evidence" value="ECO:0007669"/>
    <property type="project" value="UniProtKB-UniRule"/>
</dbReference>
<feature type="domain" description="CNNM transmembrane" evidence="6">
    <location>
        <begin position="1"/>
        <end position="179"/>
    </location>
</feature>
<keyword evidence="3" id="KW-0472">Membrane</keyword>
<evidence type="ECO:0000313" key="7">
    <source>
        <dbReference type="EMBL" id="CAE7260798.1"/>
    </source>
</evidence>
<dbReference type="SUPFAM" id="SSF54631">
    <property type="entry name" value="CBS-domain pair"/>
    <property type="match status" value="1"/>
</dbReference>
<dbReference type="EMBL" id="CAJNDS010001452">
    <property type="protein sequence ID" value="CAE7260798.1"/>
    <property type="molecule type" value="Genomic_DNA"/>
</dbReference>
<name>A0A812MBE2_9DINO</name>
<keyword evidence="1" id="KW-0677">Repeat</keyword>
<evidence type="ECO:0000259" key="6">
    <source>
        <dbReference type="PROSITE" id="PS51846"/>
    </source>
</evidence>
<comment type="caution">
    <text evidence="7">The sequence shown here is derived from an EMBL/GenBank/DDBJ whole genome shotgun (WGS) entry which is preliminary data.</text>
</comment>
<dbReference type="InterPro" id="IPR045095">
    <property type="entry name" value="ACDP"/>
</dbReference>
<organism evidence="7 8">
    <name type="scientific">Symbiodinium natans</name>
    <dbReference type="NCBI Taxonomy" id="878477"/>
    <lineage>
        <taxon>Eukaryota</taxon>
        <taxon>Sar</taxon>
        <taxon>Alveolata</taxon>
        <taxon>Dinophyceae</taxon>
        <taxon>Suessiales</taxon>
        <taxon>Symbiodiniaceae</taxon>
        <taxon>Symbiodinium</taxon>
    </lineage>
</organism>
<keyword evidence="3" id="KW-0812">Transmembrane</keyword>
<dbReference type="InterPro" id="IPR046342">
    <property type="entry name" value="CBS_dom_sf"/>
</dbReference>
<proteinExistence type="predicted"/>